<proteinExistence type="predicted"/>
<name>A0A4W4FEL2_ELEEL</name>
<feature type="transmembrane region" description="Helical" evidence="1">
    <location>
        <begin position="135"/>
        <end position="156"/>
    </location>
</feature>
<reference evidence="4" key="2">
    <citation type="journal article" date="2017" name="Sci. Adv.">
        <title>A tail of two voltages: Proteomic comparison of the three electric organs of the electric eel.</title>
        <authorList>
            <person name="Traeger L.L."/>
            <person name="Sabat G."/>
            <person name="Barrett-Wilt G.A."/>
            <person name="Wells G.B."/>
            <person name="Sussman M.R."/>
        </authorList>
    </citation>
    <scope>NUCLEOTIDE SEQUENCE [LARGE SCALE GENOMIC DNA]</scope>
</reference>
<dbReference type="GO" id="GO:0046512">
    <property type="term" value="P:sphingosine biosynthetic process"/>
    <property type="evidence" value="ECO:0007669"/>
    <property type="project" value="TreeGrafter"/>
</dbReference>
<dbReference type="GeneTree" id="ENSGT00940000157864"/>
<evidence type="ECO:0000256" key="1">
    <source>
        <dbReference type="SAM" id="Phobius"/>
    </source>
</evidence>
<dbReference type="AlphaFoldDB" id="A0A4W4FEL2"/>
<protein>
    <recommendedName>
        <fullName evidence="2">DAGKc domain-containing protein</fullName>
    </recommendedName>
</protein>
<evidence type="ECO:0000313" key="3">
    <source>
        <dbReference type="Ensembl" id="ENSEEEP00000023182.2"/>
    </source>
</evidence>
<reference evidence="3" key="5">
    <citation type="submission" date="2025-09" db="UniProtKB">
        <authorList>
            <consortium name="Ensembl"/>
        </authorList>
    </citation>
    <scope>IDENTIFICATION</scope>
</reference>
<gene>
    <name evidence="3" type="primary">SPHK1</name>
</gene>
<reference evidence="3" key="4">
    <citation type="submission" date="2025-08" db="UniProtKB">
        <authorList>
            <consortium name="Ensembl"/>
        </authorList>
    </citation>
    <scope>IDENTIFICATION</scope>
</reference>
<dbReference type="GO" id="GO:0016020">
    <property type="term" value="C:membrane"/>
    <property type="evidence" value="ECO:0007669"/>
    <property type="project" value="TreeGrafter"/>
</dbReference>
<dbReference type="InterPro" id="IPR017438">
    <property type="entry name" value="ATP-NAD_kinase_N"/>
</dbReference>
<dbReference type="GO" id="GO:0001727">
    <property type="term" value="F:lipid kinase activity"/>
    <property type="evidence" value="ECO:0007669"/>
    <property type="project" value="TreeGrafter"/>
</dbReference>
<dbReference type="InterPro" id="IPR016064">
    <property type="entry name" value="NAD/diacylglycerol_kinase_sf"/>
</dbReference>
<dbReference type="InterPro" id="IPR050187">
    <property type="entry name" value="Lipid_Phosphate_FormReg"/>
</dbReference>
<feature type="domain" description="DAGKc" evidence="2">
    <location>
        <begin position="185"/>
        <end position="256"/>
    </location>
</feature>
<dbReference type="Ensembl" id="ENSEEET00000023441.2">
    <property type="protein sequence ID" value="ENSEEEP00000023182.2"/>
    <property type="gene ID" value="ENSEEEG00000011242.2"/>
</dbReference>
<keyword evidence="4" id="KW-1185">Reference proteome</keyword>
<organism evidence="3 4">
    <name type="scientific">Electrophorus electricus</name>
    <name type="common">Electric eel</name>
    <name type="synonym">Gymnotus electricus</name>
    <dbReference type="NCBI Taxonomy" id="8005"/>
    <lineage>
        <taxon>Eukaryota</taxon>
        <taxon>Metazoa</taxon>
        <taxon>Chordata</taxon>
        <taxon>Craniata</taxon>
        <taxon>Vertebrata</taxon>
        <taxon>Euteleostomi</taxon>
        <taxon>Actinopterygii</taxon>
        <taxon>Neopterygii</taxon>
        <taxon>Teleostei</taxon>
        <taxon>Ostariophysi</taxon>
        <taxon>Gymnotiformes</taxon>
        <taxon>Gymnotoidei</taxon>
        <taxon>Gymnotidae</taxon>
        <taxon>Electrophorus</taxon>
    </lineage>
</organism>
<dbReference type="Proteomes" id="UP000314983">
    <property type="component" value="Chromosome 4"/>
</dbReference>
<accession>A0A4W4FEL2</accession>
<dbReference type="PANTHER" id="PTHR12358:SF47">
    <property type="entry name" value="SPHINGOSINE KINASE 1"/>
    <property type="match status" value="1"/>
</dbReference>
<dbReference type="GO" id="GO:0043066">
    <property type="term" value="P:negative regulation of apoptotic process"/>
    <property type="evidence" value="ECO:0007669"/>
    <property type="project" value="TreeGrafter"/>
</dbReference>
<dbReference type="Pfam" id="PF00781">
    <property type="entry name" value="DAGK_cat"/>
    <property type="match status" value="1"/>
</dbReference>
<keyword evidence="1" id="KW-1133">Transmembrane helix</keyword>
<reference evidence="3" key="3">
    <citation type="submission" date="2020-05" db="EMBL/GenBank/DDBJ databases">
        <title>Electrophorus electricus (electric eel) genome, fEleEle1, primary haplotype.</title>
        <authorList>
            <person name="Myers G."/>
            <person name="Meyer A."/>
            <person name="Fedrigo O."/>
            <person name="Formenti G."/>
            <person name="Rhie A."/>
            <person name="Tracey A."/>
            <person name="Sims Y."/>
            <person name="Jarvis E.D."/>
        </authorList>
    </citation>
    <scope>NUCLEOTIDE SEQUENCE [LARGE SCALE GENOMIC DNA]</scope>
</reference>
<keyword evidence="1" id="KW-0812">Transmembrane</keyword>
<dbReference type="PROSITE" id="PS50146">
    <property type="entry name" value="DAGK"/>
    <property type="match status" value="1"/>
</dbReference>
<keyword evidence="1" id="KW-0472">Membrane</keyword>
<evidence type="ECO:0000313" key="4">
    <source>
        <dbReference type="Proteomes" id="UP000314983"/>
    </source>
</evidence>
<sequence length="256" mass="27726">VAPDRPLMAASRERSGGVGVLYGEFTDAADWQVRYSVSLTDSCLTVQQITSSPSQDELALSLGDCVGSRAHRERNGADQGACFSAYFYPNVPRRRSSGTARQRVERCFRVALAEDARANLAEAERWARAVRQRGLFFSLPLSLSLSLSLSLFLPYLPPSLSLFLSVHSPPPFSLCLSSYFSSSFSPEHQNHARELVRSADLSECSALVILSGDGLLFEVINGLMEREDWEQAILTPLAILPGGSGNALAASVGINA</sequence>
<evidence type="ECO:0000259" key="2">
    <source>
        <dbReference type="PROSITE" id="PS50146"/>
    </source>
</evidence>
<dbReference type="GO" id="GO:0071363">
    <property type="term" value="P:cellular response to growth factor stimulus"/>
    <property type="evidence" value="ECO:0007669"/>
    <property type="project" value="TreeGrafter"/>
</dbReference>
<dbReference type="SUPFAM" id="SSF111331">
    <property type="entry name" value="NAD kinase/diacylglycerol kinase-like"/>
    <property type="match status" value="1"/>
</dbReference>
<dbReference type="Gene3D" id="3.40.50.10330">
    <property type="entry name" value="Probable inorganic polyphosphate/atp-NAD kinase, domain 1"/>
    <property type="match status" value="1"/>
</dbReference>
<dbReference type="GO" id="GO:0005737">
    <property type="term" value="C:cytoplasm"/>
    <property type="evidence" value="ECO:0007669"/>
    <property type="project" value="TreeGrafter"/>
</dbReference>
<reference evidence="4" key="1">
    <citation type="journal article" date="2014" name="Science">
        <title>Nonhuman genetics. Genomic basis for the convergent evolution of electric organs.</title>
        <authorList>
            <person name="Gallant J.R."/>
            <person name="Traeger L.L."/>
            <person name="Volkening J.D."/>
            <person name="Moffett H."/>
            <person name="Chen P.H."/>
            <person name="Novina C.D."/>
            <person name="Phillips G.N.Jr."/>
            <person name="Anand R."/>
            <person name="Wells G.B."/>
            <person name="Pinch M."/>
            <person name="Guth R."/>
            <person name="Unguez G.A."/>
            <person name="Albert J.S."/>
            <person name="Zakon H.H."/>
            <person name="Samanta M.P."/>
            <person name="Sussman M.R."/>
        </authorList>
    </citation>
    <scope>NUCLEOTIDE SEQUENCE [LARGE SCALE GENOMIC DNA]</scope>
</reference>
<dbReference type="PANTHER" id="PTHR12358">
    <property type="entry name" value="SPHINGOSINE KINASE"/>
    <property type="match status" value="1"/>
</dbReference>
<dbReference type="InterPro" id="IPR001206">
    <property type="entry name" value="Diacylglycerol_kinase_cat_dom"/>
</dbReference>